<sequence>WSWWTATSMIMKPSPSQVFTAQRLAYGVISSQHRFHIGVLLLLMPAHLLCSDHQGR</sequence>
<evidence type="ECO:0000313" key="1">
    <source>
        <dbReference type="EnsemblPlants" id="AET3Gv20843600.8"/>
    </source>
</evidence>
<reference evidence="2" key="1">
    <citation type="journal article" date="2014" name="Science">
        <title>Ancient hybridizations among the ancestral genomes of bread wheat.</title>
        <authorList>
            <consortium name="International Wheat Genome Sequencing Consortium,"/>
            <person name="Marcussen T."/>
            <person name="Sandve S.R."/>
            <person name="Heier L."/>
            <person name="Spannagl M."/>
            <person name="Pfeifer M."/>
            <person name="Jakobsen K.S."/>
            <person name="Wulff B.B."/>
            <person name="Steuernagel B."/>
            <person name="Mayer K.F."/>
            <person name="Olsen O.A."/>
        </authorList>
    </citation>
    <scope>NUCLEOTIDE SEQUENCE [LARGE SCALE GENOMIC DNA]</scope>
    <source>
        <strain evidence="2">cv. AL8/78</strain>
    </source>
</reference>
<name>A0A453G005_AEGTS</name>
<reference evidence="1" key="3">
    <citation type="journal article" date="2017" name="Nature">
        <title>Genome sequence of the progenitor of the wheat D genome Aegilops tauschii.</title>
        <authorList>
            <person name="Luo M.C."/>
            <person name="Gu Y.Q."/>
            <person name="Puiu D."/>
            <person name="Wang H."/>
            <person name="Twardziok S.O."/>
            <person name="Deal K.R."/>
            <person name="Huo N."/>
            <person name="Zhu T."/>
            <person name="Wang L."/>
            <person name="Wang Y."/>
            <person name="McGuire P.E."/>
            <person name="Liu S."/>
            <person name="Long H."/>
            <person name="Ramasamy R.K."/>
            <person name="Rodriguez J.C."/>
            <person name="Van S.L."/>
            <person name="Yuan L."/>
            <person name="Wang Z."/>
            <person name="Xia Z."/>
            <person name="Xiao L."/>
            <person name="Anderson O.D."/>
            <person name="Ouyang S."/>
            <person name="Liang Y."/>
            <person name="Zimin A.V."/>
            <person name="Pertea G."/>
            <person name="Qi P."/>
            <person name="Bennetzen J.L."/>
            <person name="Dai X."/>
            <person name="Dawson M.W."/>
            <person name="Muller H.G."/>
            <person name="Kugler K."/>
            <person name="Rivarola-Duarte L."/>
            <person name="Spannagl M."/>
            <person name="Mayer K.F.X."/>
            <person name="Lu F.H."/>
            <person name="Bevan M.W."/>
            <person name="Leroy P."/>
            <person name="Li P."/>
            <person name="You F.M."/>
            <person name="Sun Q."/>
            <person name="Liu Z."/>
            <person name="Lyons E."/>
            <person name="Wicker T."/>
            <person name="Salzberg S.L."/>
            <person name="Devos K.M."/>
            <person name="Dvorak J."/>
        </authorList>
    </citation>
    <scope>NUCLEOTIDE SEQUENCE [LARGE SCALE GENOMIC DNA]</scope>
    <source>
        <strain evidence="1">cv. AL8/78</strain>
    </source>
</reference>
<reference evidence="1" key="5">
    <citation type="journal article" date="2021" name="G3 (Bethesda)">
        <title>Aegilops tauschii genome assembly Aet v5.0 features greater sequence contiguity and improved annotation.</title>
        <authorList>
            <person name="Wang L."/>
            <person name="Zhu T."/>
            <person name="Rodriguez J.C."/>
            <person name="Deal K.R."/>
            <person name="Dubcovsky J."/>
            <person name="McGuire P.E."/>
            <person name="Lux T."/>
            <person name="Spannagl M."/>
            <person name="Mayer K.F.X."/>
            <person name="Baldrich P."/>
            <person name="Meyers B.C."/>
            <person name="Huo N."/>
            <person name="Gu Y.Q."/>
            <person name="Zhou H."/>
            <person name="Devos K.M."/>
            <person name="Bennetzen J.L."/>
            <person name="Unver T."/>
            <person name="Budak H."/>
            <person name="Gulick P.J."/>
            <person name="Galiba G."/>
            <person name="Kalapos B."/>
            <person name="Nelson D.R."/>
            <person name="Li P."/>
            <person name="You F.M."/>
            <person name="Luo M.C."/>
            <person name="Dvorak J."/>
        </authorList>
    </citation>
    <scope>NUCLEOTIDE SEQUENCE [LARGE SCALE GENOMIC DNA]</scope>
    <source>
        <strain evidence="1">cv. AL8/78</strain>
    </source>
</reference>
<dbReference type="EnsemblPlants" id="AET3Gv20843600.8">
    <property type="protein sequence ID" value="AET3Gv20843600.8"/>
    <property type="gene ID" value="AET3Gv20843600"/>
</dbReference>
<protein>
    <submittedName>
        <fullName evidence="1">Uncharacterized protein</fullName>
    </submittedName>
</protein>
<reference evidence="1" key="4">
    <citation type="submission" date="2019-03" db="UniProtKB">
        <authorList>
            <consortium name="EnsemblPlants"/>
        </authorList>
    </citation>
    <scope>IDENTIFICATION</scope>
</reference>
<dbReference type="Proteomes" id="UP000015105">
    <property type="component" value="Chromosome 3D"/>
</dbReference>
<evidence type="ECO:0000313" key="2">
    <source>
        <dbReference type="Proteomes" id="UP000015105"/>
    </source>
</evidence>
<proteinExistence type="predicted"/>
<dbReference type="Gramene" id="AET3Gv20843600.8">
    <property type="protein sequence ID" value="AET3Gv20843600.8"/>
    <property type="gene ID" value="AET3Gv20843600"/>
</dbReference>
<keyword evidence="2" id="KW-1185">Reference proteome</keyword>
<dbReference type="AlphaFoldDB" id="A0A453G005"/>
<reference evidence="2" key="2">
    <citation type="journal article" date="2017" name="Nat. Plants">
        <title>The Aegilops tauschii genome reveals multiple impacts of transposons.</title>
        <authorList>
            <person name="Zhao G."/>
            <person name="Zou C."/>
            <person name="Li K."/>
            <person name="Wang K."/>
            <person name="Li T."/>
            <person name="Gao L."/>
            <person name="Zhang X."/>
            <person name="Wang H."/>
            <person name="Yang Z."/>
            <person name="Liu X."/>
            <person name="Jiang W."/>
            <person name="Mao L."/>
            <person name="Kong X."/>
            <person name="Jiao Y."/>
            <person name="Jia J."/>
        </authorList>
    </citation>
    <scope>NUCLEOTIDE SEQUENCE [LARGE SCALE GENOMIC DNA]</scope>
    <source>
        <strain evidence="2">cv. AL8/78</strain>
    </source>
</reference>
<organism evidence="1 2">
    <name type="scientific">Aegilops tauschii subsp. strangulata</name>
    <name type="common">Goatgrass</name>
    <dbReference type="NCBI Taxonomy" id="200361"/>
    <lineage>
        <taxon>Eukaryota</taxon>
        <taxon>Viridiplantae</taxon>
        <taxon>Streptophyta</taxon>
        <taxon>Embryophyta</taxon>
        <taxon>Tracheophyta</taxon>
        <taxon>Spermatophyta</taxon>
        <taxon>Magnoliopsida</taxon>
        <taxon>Liliopsida</taxon>
        <taxon>Poales</taxon>
        <taxon>Poaceae</taxon>
        <taxon>BOP clade</taxon>
        <taxon>Pooideae</taxon>
        <taxon>Triticodae</taxon>
        <taxon>Triticeae</taxon>
        <taxon>Triticinae</taxon>
        <taxon>Aegilops</taxon>
    </lineage>
</organism>
<accession>A0A453G005</accession>